<dbReference type="Gene3D" id="2.10.109.10">
    <property type="entry name" value="Umud Fragment, subunit A"/>
    <property type="match status" value="1"/>
</dbReference>
<dbReference type="PANTHER" id="PTHR47040">
    <property type="entry name" value="OSJNBA0068L06.9 PROTEIN"/>
    <property type="match status" value="1"/>
</dbReference>
<proteinExistence type="predicted"/>
<dbReference type="Proteomes" id="UP000712281">
    <property type="component" value="Unassembled WGS sequence"/>
</dbReference>
<reference evidence="1" key="1">
    <citation type="submission" date="2019-12" db="EMBL/GenBank/DDBJ databases">
        <title>Genome sequencing and annotation of Brassica cretica.</title>
        <authorList>
            <person name="Studholme D.J."/>
            <person name="Sarris P.F."/>
        </authorList>
    </citation>
    <scope>NUCLEOTIDE SEQUENCE</scope>
    <source>
        <strain evidence="1">PFS-001/15</strain>
        <tissue evidence="1">Leaf</tissue>
    </source>
</reference>
<dbReference type="InterPro" id="IPR019533">
    <property type="entry name" value="Peptidase_S26"/>
</dbReference>
<comment type="caution">
    <text evidence="1">The sequence shown here is derived from an EMBL/GenBank/DDBJ whole genome shotgun (WGS) entry which is preliminary data.</text>
</comment>
<dbReference type="AlphaFoldDB" id="A0A8S9J847"/>
<sequence length="177" mass="19766">MYTYGRVKVGAGANPVALHLISTEPIVSLVQRFLICRFILTLNYRSLHSLHFRYLFVGDAVVLKDPNDSDKYLVRRLAAVEGFEMVSGDAKEEPFVLDKDQCWVVAENKDIKPKEAYDSRTFGPVSTADIVGRAIYCLRTAVDHGPVRNSHTAMGQDSPILAVELDVDEMAKNHKAQ</sequence>
<evidence type="ECO:0000313" key="2">
    <source>
        <dbReference type="Proteomes" id="UP000712281"/>
    </source>
</evidence>
<dbReference type="PANTHER" id="PTHR47040:SF1">
    <property type="entry name" value="MITOCHONDRIAL ATP-INDEPENDENT INNER MEMBRANE PROTEASE SUBUNIT 2"/>
    <property type="match status" value="1"/>
</dbReference>
<accession>A0A8S9J847</accession>
<protein>
    <recommendedName>
        <fullName evidence="3">Peptidase S26 domain-containing protein</fullName>
    </recommendedName>
</protein>
<dbReference type="SUPFAM" id="SSF51306">
    <property type="entry name" value="LexA/Signal peptidase"/>
    <property type="match status" value="1"/>
</dbReference>
<dbReference type="EMBL" id="QGKW02001660">
    <property type="protein sequence ID" value="KAF2578195.1"/>
    <property type="molecule type" value="Genomic_DNA"/>
</dbReference>
<dbReference type="CDD" id="cd06530">
    <property type="entry name" value="S26_SPase_I"/>
    <property type="match status" value="1"/>
</dbReference>
<dbReference type="GO" id="GO:0004252">
    <property type="term" value="F:serine-type endopeptidase activity"/>
    <property type="evidence" value="ECO:0007669"/>
    <property type="project" value="InterPro"/>
</dbReference>
<dbReference type="InterPro" id="IPR053307">
    <property type="entry name" value="Mitochondrial_IM_protease"/>
</dbReference>
<dbReference type="GO" id="GO:0006465">
    <property type="term" value="P:signal peptide processing"/>
    <property type="evidence" value="ECO:0007669"/>
    <property type="project" value="InterPro"/>
</dbReference>
<organism evidence="1 2">
    <name type="scientific">Brassica cretica</name>
    <name type="common">Mustard</name>
    <dbReference type="NCBI Taxonomy" id="69181"/>
    <lineage>
        <taxon>Eukaryota</taxon>
        <taxon>Viridiplantae</taxon>
        <taxon>Streptophyta</taxon>
        <taxon>Embryophyta</taxon>
        <taxon>Tracheophyta</taxon>
        <taxon>Spermatophyta</taxon>
        <taxon>Magnoliopsida</taxon>
        <taxon>eudicotyledons</taxon>
        <taxon>Gunneridae</taxon>
        <taxon>Pentapetalae</taxon>
        <taxon>rosids</taxon>
        <taxon>malvids</taxon>
        <taxon>Brassicales</taxon>
        <taxon>Brassicaceae</taxon>
        <taxon>Brassiceae</taxon>
        <taxon>Brassica</taxon>
    </lineage>
</organism>
<name>A0A8S9J847_BRACR</name>
<evidence type="ECO:0000313" key="1">
    <source>
        <dbReference type="EMBL" id="KAF2578195.1"/>
    </source>
</evidence>
<dbReference type="InterPro" id="IPR036286">
    <property type="entry name" value="LexA/Signal_pep-like_sf"/>
</dbReference>
<evidence type="ECO:0008006" key="3">
    <source>
        <dbReference type="Google" id="ProtNLM"/>
    </source>
</evidence>
<gene>
    <name evidence="1" type="ORF">F2Q68_00001226</name>
</gene>